<name>A0A4Y9NQ24_9BRAD</name>
<feature type="transmembrane region" description="Helical" evidence="1">
    <location>
        <begin position="70"/>
        <end position="88"/>
    </location>
</feature>
<evidence type="ECO:0000313" key="2">
    <source>
        <dbReference type="EMBL" id="TFV69432.1"/>
    </source>
</evidence>
<dbReference type="EMBL" id="SPQS01000027">
    <property type="protein sequence ID" value="TFV69432.1"/>
    <property type="molecule type" value="Genomic_DNA"/>
</dbReference>
<organism evidence="2 3">
    <name type="scientific">Bradyrhizobium frederickii</name>
    <dbReference type="NCBI Taxonomy" id="2560054"/>
    <lineage>
        <taxon>Bacteria</taxon>
        <taxon>Pseudomonadati</taxon>
        <taxon>Pseudomonadota</taxon>
        <taxon>Alphaproteobacteria</taxon>
        <taxon>Hyphomicrobiales</taxon>
        <taxon>Nitrobacteraceae</taxon>
        <taxon>Bradyrhizobium</taxon>
    </lineage>
</organism>
<comment type="caution">
    <text evidence="2">The sequence shown here is derived from an EMBL/GenBank/DDBJ whole genome shotgun (WGS) entry which is preliminary data.</text>
</comment>
<feature type="transmembrane region" description="Helical" evidence="1">
    <location>
        <begin position="43"/>
        <end position="64"/>
    </location>
</feature>
<accession>A0A4Y9NQ24</accession>
<proteinExistence type="predicted"/>
<evidence type="ECO:0000313" key="3">
    <source>
        <dbReference type="Proteomes" id="UP000297700"/>
    </source>
</evidence>
<dbReference type="AlphaFoldDB" id="A0A4Y9NQ24"/>
<sequence>MLLLICLKIHPLSGRFGALERLLSRRVVRASIRLLVGRPMDTVIAYAISAFIVGFGIGIFIAGLNSDAPALWACVALIPIAIGLLSVFGPK</sequence>
<gene>
    <name evidence="2" type="ORF">E4K64_33415</name>
</gene>
<evidence type="ECO:0000256" key="1">
    <source>
        <dbReference type="SAM" id="Phobius"/>
    </source>
</evidence>
<dbReference type="Proteomes" id="UP000297700">
    <property type="component" value="Unassembled WGS sequence"/>
</dbReference>
<keyword evidence="1" id="KW-0812">Transmembrane</keyword>
<dbReference type="RefSeq" id="WP_135167142.1">
    <property type="nucleotide sequence ID" value="NZ_SPQS01000027.1"/>
</dbReference>
<keyword evidence="1" id="KW-0472">Membrane</keyword>
<keyword evidence="1" id="KW-1133">Transmembrane helix</keyword>
<protein>
    <submittedName>
        <fullName evidence="2">Uncharacterized protein</fullName>
    </submittedName>
</protein>
<reference evidence="2 3" key="1">
    <citation type="submission" date="2019-03" db="EMBL/GenBank/DDBJ databases">
        <title>Bradyrhizobium strains diversity.</title>
        <authorList>
            <person name="Urquiaga M.C.O."/>
            <person name="Hungria M."/>
            <person name="Delamuta J.R.M."/>
            <person name="Klepa M.S."/>
        </authorList>
    </citation>
    <scope>NUCLEOTIDE SEQUENCE [LARGE SCALE GENOMIC DNA]</scope>
    <source>
        <strain evidence="2 3">CNPSo 3426</strain>
    </source>
</reference>